<feature type="region of interest" description="Disordered" evidence="1">
    <location>
        <begin position="305"/>
        <end position="337"/>
    </location>
</feature>
<accession>A0A0C3PP82</accession>
<keyword evidence="3" id="KW-1185">Reference proteome</keyword>
<feature type="region of interest" description="Disordered" evidence="1">
    <location>
        <begin position="369"/>
        <end position="449"/>
    </location>
</feature>
<feature type="compositionally biased region" description="Acidic residues" evidence="1">
    <location>
        <begin position="389"/>
        <end position="404"/>
    </location>
</feature>
<dbReference type="AlphaFoldDB" id="A0A0C3PP82"/>
<name>A0A0C3PP82_9AGAM</name>
<feature type="compositionally biased region" description="Pro residues" evidence="1">
    <location>
        <begin position="315"/>
        <end position="327"/>
    </location>
</feature>
<reference evidence="2 3" key="1">
    <citation type="submission" date="2014-04" db="EMBL/GenBank/DDBJ databases">
        <authorList>
            <consortium name="DOE Joint Genome Institute"/>
            <person name="Kuo A."/>
            <person name="Girlanda M."/>
            <person name="Perotto S."/>
            <person name="Kohler A."/>
            <person name="Nagy L.G."/>
            <person name="Floudas D."/>
            <person name="Copeland A."/>
            <person name="Barry K.W."/>
            <person name="Cichocki N."/>
            <person name="Veneault-Fourrey C."/>
            <person name="LaButti K."/>
            <person name="Lindquist E.A."/>
            <person name="Lipzen A."/>
            <person name="Lundell T."/>
            <person name="Morin E."/>
            <person name="Murat C."/>
            <person name="Sun H."/>
            <person name="Tunlid A."/>
            <person name="Henrissat B."/>
            <person name="Grigoriev I.V."/>
            <person name="Hibbett D.S."/>
            <person name="Martin F."/>
            <person name="Nordberg H.P."/>
            <person name="Cantor M.N."/>
            <person name="Hua S.X."/>
        </authorList>
    </citation>
    <scope>NUCLEOTIDE SEQUENCE [LARGE SCALE GENOMIC DNA]</scope>
    <source>
        <strain evidence="2 3">MUT 4182</strain>
    </source>
</reference>
<feature type="compositionally biased region" description="Polar residues" evidence="1">
    <location>
        <begin position="405"/>
        <end position="433"/>
    </location>
</feature>
<feature type="region of interest" description="Disordered" evidence="1">
    <location>
        <begin position="1"/>
        <end position="29"/>
    </location>
</feature>
<gene>
    <name evidence="2" type="ORF">M407DRAFT_34067</name>
</gene>
<proteinExistence type="predicted"/>
<evidence type="ECO:0000313" key="3">
    <source>
        <dbReference type="Proteomes" id="UP000054248"/>
    </source>
</evidence>
<protein>
    <submittedName>
        <fullName evidence="2">Uncharacterized protein</fullName>
    </submittedName>
</protein>
<evidence type="ECO:0000313" key="2">
    <source>
        <dbReference type="EMBL" id="KIO16280.1"/>
    </source>
</evidence>
<dbReference type="EMBL" id="KN823609">
    <property type="protein sequence ID" value="KIO16280.1"/>
    <property type="molecule type" value="Genomic_DNA"/>
</dbReference>
<feature type="region of interest" description="Disordered" evidence="1">
    <location>
        <begin position="203"/>
        <end position="222"/>
    </location>
</feature>
<dbReference type="HOGENOM" id="CLU_610020_0_0_1"/>
<evidence type="ECO:0000256" key="1">
    <source>
        <dbReference type="SAM" id="MobiDB-lite"/>
    </source>
</evidence>
<sequence length="449" mass="48683">MPPPSKPKNPPEEAGSDDESVPPATPTPQHVVNVWFDRNARANEPLAVRTKDSNPFVKSDVVGSQRLLLSHQGMQEQSAHVDRPKLPTTAWPGARPFASRGLPLQHHRPSSIPANLSQQRVLDNAFNDIKRTTMSTSETTHPSWQLGYHVSKPCAACRRTAKSPVLLVCACSQKQVFCANHFDLFQEAFPRCAKHSREEEEVEETSGSMFKRSRRDSGLGSPVASVQHNFISGLVGRPQSTPPENRLGSSFLYSDGAQDVRVETVTATHTQVQRFIYRDIGVQTDEVEVNTVVSEVSAYYDAHTSLNAPVDNGQPPSPSRSPQPTSPASPVTEESAAVQGLPISQTTGGLPLSPSKPLSPLASYDLLDLSSFPSSQPPDNYYDTPPGFGEDDELNQTQESDQDDTCQQGLFSVSANQGSNVEFSGGARTSTLGGATDENRDSDVSMSLF</sequence>
<reference evidence="3" key="2">
    <citation type="submission" date="2015-01" db="EMBL/GenBank/DDBJ databases">
        <title>Evolutionary Origins and Diversification of the Mycorrhizal Mutualists.</title>
        <authorList>
            <consortium name="DOE Joint Genome Institute"/>
            <consortium name="Mycorrhizal Genomics Consortium"/>
            <person name="Kohler A."/>
            <person name="Kuo A."/>
            <person name="Nagy L.G."/>
            <person name="Floudas D."/>
            <person name="Copeland A."/>
            <person name="Barry K.W."/>
            <person name="Cichocki N."/>
            <person name="Veneault-Fourrey C."/>
            <person name="LaButti K."/>
            <person name="Lindquist E.A."/>
            <person name="Lipzen A."/>
            <person name="Lundell T."/>
            <person name="Morin E."/>
            <person name="Murat C."/>
            <person name="Riley R."/>
            <person name="Ohm R."/>
            <person name="Sun H."/>
            <person name="Tunlid A."/>
            <person name="Henrissat B."/>
            <person name="Grigoriev I.V."/>
            <person name="Hibbett D.S."/>
            <person name="Martin F."/>
        </authorList>
    </citation>
    <scope>NUCLEOTIDE SEQUENCE [LARGE SCALE GENOMIC DNA]</scope>
    <source>
        <strain evidence="3">MUT 4182</strain>
    </source>
</reference>
<organism evidence="2 3">
    <name type="scientific">Tulasnella calospora MUT 4182</name>
    <dbReference type="NCBI Taxonomy" id="1051891"/>
    <lineage>
        <taxon>Eukaryota</taxon>
        <taxon>Fungi</taxon>
        <taxon>Dikarya</taxon>
        <taxon>Basidiomycota</taxon>
        <taxon>Agaricomycotina</taxon>
        <taxon>Agaricomycetes</taxon>
        <taxon>Cantharellales</taxon>
        <taxon>Tulasnellaceae</taxon>
        <taxon>Tulasnella</taxon>
    </lineage>
</organism>
<dbReference type="Proteomes" id="UP000054248">
    <property type="component" value="Unassembled WGS sequence"/>
</dbReference>